<accession>A0AC61R4X3</accession>
<protein>
    <submittedName>
        <fullName evidence="1">Uncharacterized protein</fullName>
    </submittedName>
</protein>
<dbReference type="Proteomes" id="UP000308836">
    <property type="component" value="Unassembled WGS sequence"/>
</dbReference>
<sequence length="229" mass="25930">MESLHWGSHSLLDHIRHILQIVTSDLARSENETLQAEQRSQELYDALLESGEAMKEKGVALRKARAARQGYIETYQMTGKAYIHAAQILAALQTKDKIQVEIAMDYIAVNFEAARRHAYSQPMFEYYQGIYERALAITPEDVARAKNNWDQARDALYEHVFTTVPACQSAFQAAQARHKAIMKQYDIVSTECAKASAHTSALDKRRALLTQIRNDLTHLFGPFGSEIES</sequence>
<reference evidence="1" key="1">
    <citation type="submission" date="2019-04" db="EMBL/GenBank/DDBJ databases">
        <title>Microbes associate with the intestines of laboratory mice.</title>
        <authorList>
            <person name="Navarre W."/>
            <person name="Wong E."/>
            <person name="Huang K."/>
            <person name="Tropini C."/>
            <person name="Ng K."/>
            <person name="Yu B."/>
        </authorList>
    </citation>
    <scope>NUCLEOTIDE SEQUENCE</scope>
    <source>
        <strain evidence="1">NM09_H32</strain>
    </source>
</reference>
<name>A0AC61R4X3_9FIRM</name>
<comment type="caution">
    <text evidence="1">The sequence shown here is derived from an EMBL/GenBank/DDBJ whole genome shotgun (WGS) entry which is preliminary data.</text>
</comment>
<dbReference type="EMBL" id="SRYG01000025">
    <property type="protein sequence ID" value="TGY65003.1"/>
    <property type="molecule type" value="Genomic_DNA"/>
</dbReference>
<keyword evidence="2" id="KW-1185">Reference proteome</keyword>
<gene>
    <name evidence="1" type="ORF">E5336_10635</name>
</gene>
<proteinExistence type="predicted"/>
<evidence type="ECO:0000313" key="1">
    <source>
        <dbReference type="EMBL" id="TGY65003.1"/>
    </source>
</evidence>
<evidence type="ECO:0000313" key="2">
    <source>
        <dbReference type="Proteomes" id="UP000308836"/>
    </source>
</evidence>
<organism evidence="1 2">
    <name type="scientific">Dubosiella muris</name>
    <dbReference type="NCBI Taxonomy" id="3038133"/>
    <lineage>
        <taxon>Bacteria</taxon>
        <taxon>Bacillati</taxon>
        <taxon>Bacillota</taxon>
        <taxon>Erysipelotrichia</taxon>
        <taxon>Erysipelotrichales</taxon>
        <taxon>Erysipelotrichaceae</taxon>
        <taxon>Dubosiella</taxon>
    </lineage>
</organism>